<dbReference type="Pfam" id="PF08883">
    <property type="entry name" value="DOPA_dioxygen"/>
    <property type="match status" value="1"/>
</dbReference>
<organism evidence="1 2">
    <name type="scientific">Babjeviella inositovora NRRL Y-12698</name>
    <dbReference type="NCBI Taxonomy" id="984486"/>
    <lineage>
        <taxon>Eukaryota</taxon>
        <taxon>Fungi</taxon>
        <taxon>Dikarya</taxon>
        <taxon>Ascomycota</taxon>
        <taxon>Saccharomycotina</taxon>
        <taxon>Pichiomycetes</taxon>
        <taxon>Serinales incertae sedis</taxon>
        <taxon>Babjeviella</taxon>
    </lineage>
</organism>
<dbReference type="PANTHER" id="PTHR36423">
    <property type="entry name" value="AFR070WP"/>
    <property type="match status" value="1"/>
</dbReference>
<name>A0A1E3QR81_9ASCO</name>
<dbReference type="EMBL" id="KV454431">
    <property type="protein sequence ID" value="ODQ79994.1"/>
    <property type="molecule type" value="Genomic_DNA"/>
</dbReference>
<accession>A0A1E3QR81</accession>
<dbReference type="OrthoDB" id="9970095at2759"/>
<dbReference type="SUPFAM" id="SSF143410">
    <property type="entry name" value="DOPA-like"/>
    <property type="match status" value="1"/>
</dbReference>
<reference evidence="2" key="1">
    <citation type="submission" date="2016-05" db="EMBL/GenBank/DDBJ databases">
        <title>Comparative genomics of biotechnologically important yeasts.</title>
        <authorList>
            <consortium name="DOE Joint Genome Institute"/>
            <person name="Riley R."/>
            <person name="Haridas S."/>
            <person name="Wolfe K.H."/>
            <person name="Lopes M.R."/>
            <person name="Hittinger C.T."/>
            <person name="Goker M."/>
            <person name="Salamov A."/>
            <person name="Wisecaver J."/>
            <person name="Long T.M."/>
            <person name="Aerts A.L."/>
            <person name="Barry K."/>
            <person name="Choi C."/>
            <person name="Clum A."/>
            <person name="Coughlan A.Y."/>
            <person name="Deshpande S."/>
            <person name="Douglass A.P."/>
            <person name="Hanson S.J."/>
            <person name="Klenk H.-P."/>
            <person name="Labutti K."/>
            <person name="Lapidus A."/>
            <person name="Lindquist E."/>
            <person name="Lipzen A."/>
            <person name="Meier-Kolthoff J.P."/>
            <person name="Ohm R.A."/>
            <person name="Otillar R.P."/>
            <person name="Pangilinan J."/>
            <person name="Peng Y."/>
            <person name="Rokas A."/>
            <person name="Rosa C.A."/>
            <person name="Scheuner C."/>
            <person name="Sibirny A.A."/>
            <person name="Slot J.C."/>
            <person name="Stielow J.B."/>
            <person name="Sun H."/>
            <person name="Kurtzman C.P."/>
            <person name="Blackwell M."/>
            <person name="Grigoriev I.V."/>
            <person name="Jeffries T.W."/>
        </authorList>
    </citation>
    <scope>NUCLEOTIDE SEQUENCE [LARGE SCALE GENOMIC DNA]</scope>
    <source>
        <strain evidence="2">NRRL Y-12698</strain>
    </source>
</reference>
<dbReference type="Proteomes" id="UP000094336">
    <property type="component" value="Unassembled WGS sequence"/>
</dbReference>
<dbReference type="RefSeq" id="XP_018985322.1">
    <property type="nucleotide sequence ID" value="XM_019131783.1"/>
</dbReference>
<sequence>MSAETAHTTFFGNIEAYDVHVYYDNDNPGEKQFALDLHESFKTELADLVAKGDIRLLKFIDHSVGPHPTGMFKVDLRTTEAFVRAVPFFQISHGNLSVLIHPISDQGDLADHTKHALWLGEKQPLLLHVLK</sequence>
<dbReference type="InterPro" id="IPR023389">
    <property type="entry name" value="DOPA-like_sf"/>
</dbReference>
<dbReference type="Gene3D" id="3.30.70.1240">
    <property type="entry name" value="DOPA-like domains"/>
    <property type="match status" value="1"/>
</dbReference>
<dbReference type="AlphaFoldDB" id="A0A1E3QR81"/>
<evidence type="ECO:0000313" key="2">
    <source>
        <dbReference type="Proteomes" id="UP000094336"/>
    </source>
</evidence>
<protein>
    <recommendedName>
        <fullName evidence="3">DOPA 4,5-dioxygenase</fullName>
    </recommendedName>
</protein>
<keyword evidence="2" id="KW-1185">Reference proteome</keyword>
<proteinExistence type="predicted"/>
<evidence type="ECO:0008006" key="3">
    <source>
        <dbReference type="Google" id="ProtNLM"/>
    </source>
</evidence>
<dbReference type="InterPro" id="IPR014980">
    <property type="entry name" value="DOPA_dioxygen"/>
</dbReference>
<gene>
    <name evidence="1" type="ORF">BABINDRAFT_36763</name>
</gene>
<evidence type="ECO:0000313" key="1">
    <source>
        <dbReference type="EMBL" id="ODQ79994.1"/>
    </source>
</evidence>
<dbReference type="GeneID" id="30149636"/>
<dbReference type="PANTHER" id="PTHR36423:SF2">
    <property type="entry name" value="AFR070WP"/>
    <property type="match status" value="1"/>
</dbReference>